<evidence type="ECO:0000256" key="4">
    <source>
        <dbReference type="ARBA" id="ARBA00022723"/>
    </source>
</evidence>
<comment type="cofactor">
    <cofactor evidence="1 8">
        <name>heme</name>
        <dbReference type="ChEBI" id="CHEBI:30413"/>
    </cofactor>
</comment>
<dbReference type="Pfam" id="PF00067">
    <property type="entry name" value="p450"/>
    <property type="match status" value="2"/>
</dbReference>
<evidence type="ECO:0000256" key="2">
    <source>
        <dbReference type="ARBA" id="ARBA00005179"/>
    </source>
</evidence>
<dbReference type="PANTHER" id="PTHR24305">
    <property type="entry name" value="CYTOCHROME P450"/>
    <property type="match status" value="1"/>
</dbReference>
<dbReference type="GO" id="GO:0016705">
    <property type="term" value="F:oxidoreductase activity, acting on paired donors, with incorporation or reduction of molecular oxygen"/>
    <property type="evidence" value="ECO:0007669"/>
    <property type="project" value="InterPro"/>
</dbReference>
<keyword evidence="5" id="KW-0560">Oxidoreductase</keyword>
<comment type="pathway">
    <text evidence="2">Secondary metabolite biosynthesis.</text>
</comment>
<dbReference type="InterPro" id="IPR050121">
    <property type="entry name" value="Cytochrome_P450_monoxygenase"/>
</dbReference>
<evidence type="ECO:0000256" key="7">
    <source>
        <dbReference type="ARBA" id="ARBA00023033"/>
    </source>
</evidence>
<dbReference type="Proteomes" id="UP001201163">
    <property type="component" value="Unassembled WGS sequence"/>
</dbReference>
<evidence type="ECO:0000256" key="5">
    <source>
        <dbReference type="ARBA" id="ARBA00023002"/>
    </source>
</evidence>
<evidence type="ECO:0000256" key="6">
    <source>
        <dbReference type="ARBA" id="ARBA00023004"/>
    </source>
</evidence>
<feature type="transmembrane region" description="Helical" evidence="9">
    <location>
        <begin position="338"/>
        <end position="359"/>
    </location>
</feature>
<keyword evidence="9" id="KW-0812">Transmembrane</keyword>
<dbReference type="PANTHER" id="PTHR24305:SF187">
    <property type="entry name" value="P450, PUTATIVE (EUROFUNG)-RELATED"/>
    <property type="match status" value="1"/>
</dbReference>
<comment type="similarity">
    <text evidence="3">Belongs to the cytochrome P450 family.</text>
</comment>
<feature type="transmembrane region" description="Helical" evidence="9">
    <location>
        <begin position="260"/>
        <end position="285"/>
    </location>
</feature>
<keyword evidence="8" id="KW-0349">Heme</keyword>
<keyword evidence="6 8" id="KW-0408">Iron</keyword>
<sequence>MTGTRPPITVFTTWGLDPSCLLPFSFLLSPHSLISYHVPWSSATVLLAFLAYGSAVTSLALIYRLSPFHPLAKYPGPAIAKTSRLWAAYHCAKGDLHRLYKSLHDRYGDVVRVGPNELSIRNSSLIHPILGQGGLPEGPRWEGRKGPPALVAQRDPLLHMHQRKPWNRAFSSAAVKEYEIIMAKQVRQLVGCLEDMIHRSDQEANALIDMTEWLNFFSTDFMGDMAFGGGFEMMKAGRDVDGHWTLLESGVLCVPMRMQFVYPVTCPSTAAILSHVLYTSLLFTIMGERGGPVRFQEFCNELVLERLRMGAKSLPLSGEELPESERPSPIDVTKDGQLAIVGGLNMTSSVLTAALYYLLSNPDAYKRLQAEVDGTFPSREEPLDVTKLSQMKWLNGCINETLRLQPAVPGGSRRRVGKGKGTRMLGNLVIPEETQLCLHTYSIHHDLRNFHTPEAFLPERWLSTGAPVGEHNTAAFFPFSYGPTICAEKNLALMEMRMLLCWVLQRFRFP</sequence>
<keyword evidence="9" id="KW-1133">Transmembrane helix</keyword>
<evidence type="ECO:0000256" key="1">
    <source>
        <dbReference type="ARBA" id="ARBA00001971"/>
    </source>
</evidence>
<feature type="transmembrane region" description="Helical" evidence="9">
    <location>
        <begin position="40"/>
        <end position="63"/>
    </location>
</feature>
<name>A0AAD4LF12_9AGAM</name>
<organism evidence="10 11">
    <name type="scientific">Lactarius akahatsu</name>
    <dbReference type="NCBI Taxonomy" id="416441"/>
    <lineage>
        <taxon>Eukaryota</taxon>
        <taxon>Fungi</taxon>
        <taxon>Dikarya</taxon>
        <taxon>Basidiomycota</taxon>
        <taxon>Agaricomycotina</taxon>
        <taxon>Agaricomycetes</taxon>
        <taxon>Russulales</taxon>
        <taxon>Russulaceae</taxon>
        <taxon>Lactarius</taxon>
    </lineage>
</organism>
<dbReference type="AlphaFoldDB" id="A0AAD4LF12"/>
<keyword evidence="9" id="KW-0472">Membrane</keyword>
<keyword evidence="11" id="KW-1185">Reference proteome</keyword>
<dbReference type="GO" id="GO:0004497">
    <property type="term" value="F:monooxygenase activity"/>
    <property type="evidence" value="ECO:0007669"/>
    <property type="project" value="UniProtKB-KW"/>
</dbReference>
<gene>
    <name evidence="10" type="ORF">EDB92DRAFT_702078</name>
</gene>
<dbReference type="EMBL" id="JAKELL010000028">
    <property type="protein sequence ID" value="KAH8990970.1"/>
    <property type="molecule type" value="Genomic_DNA"/>
</dbReference>
<dbReference type="PRINTS" id="PR00463">
    <property type="entry name" value="EP450I"/>
</dbReference>
<feature type="binding site" description="axial binding residue" evidence="8">
    <location>
        <position position="486"/>
    </location>
    <ligand>
        <name>heme</name>
        <dbReference type="ChEBI" id="CHEBI:30413"/>
    </ligand>
    <ligandPart>
        <name>Fe</name>
        <dbReference type="ChEBI" id="CHEBI:18248"/>
    </ligandPart>
</feature>
<keyword evidence="7 10" id="KW-0503">Monooxygenase</keyword>
<keyword evidence="4 8" id="KW-0479">Metal-binding</keyword>
<comment type="caution">
    <text evidence="10">The sequence shown here is derived from an EMBL/GenBank/DDBJ whole genome shotgun (WGS) entry which is preliminary data.</text>
</comment>
<proteinExistence type="inferred from homology"/>
<evidence type="ECO:0000256" key="8">
    <source>
        <dbReference type="PIRSR" id="PIRSR602401-1"/>
    </source>
</evidence>
<evidence type="ECO:0000256" key="9">
    <source>
        <dbReference type="SAM" id="Phobius"/>
    </source>
</evidence>
<accession>A0AAD4LF12</accession>
<dbReference type="GO" id="GO:0020037">
    <property type="term" value="F:heme binding"/>
    <property type="evidence" value="ECO:0007669"/>
    <property type="project" value="InterPro"/>
</dbReference>
<dbReference type="GO" id="GO:0005506">
    <property type="term" value="F:iron ion binding"/>
    <property type="evidence" value="ECO:0007669"/>
    <property type="project" value="InterPro"/>
</dbReference>
<dbReference type="PRINTS" id="PR00385">
    <property type="entry name" value="P450"/>
</dbReference>
<reference evidence="10" key="1">
    <citation type="submission" date="2022-01" db="EMBL/GenBank/DDBJ databases">
        <title>Comparative genomics reveals a dynamic genome evolution in the ectomycorrhizal milk-cap (Lactarius) mushrooms.</title>
        <authorList>
            <consortium name="DOE Joint Genome Institute"/>
            <person name="Lebreton A."/>
            <person name="Tang N."/>
            <person name="Kuo A."/>
            <person name="LaButti K."/>
            <person name="Drula E."/>
            <person name="Barry K."/>
            <person name="Clum A."/>
            <person name="Lipzen A."/>
            <person name="Mousain D."/>
            <person name="Ng V."/>
            <person name="Wang R."/>
            <person name="Wang X."/>
            <person name="Dai Y."/>
            <person name="Henrissat B."/>
            <person name="Grigoriev I.V."/>
            <person name="Guerin-Laguette A."/>
            <person name="Yu F."/>
            <person name="Martin F.M."/>
        </authorList>
    </citation>
    <scope>NUCLEOTIDE SEQUENCE</scope>
    <source>
        <strain evidence="10">QP</strain>
    </source>
</reference>
<evidence type="ECO:0000313" key="10">
    <source>
        <dbReference type="EMBL" id="KAH8990970.1"/>
    </source>
</evidence>
<dbReference type="InterPro" id="IPR036396">
    <property type="entry name" value="Cyt_P450_sf"/>
</dbReference>
<dbReference type="InterPro" id="IPR002401">
    <property type="entry name" value="Cyt_P450_E_grp-I"/>
</dbReference>
<dbReference type="InterPro" id="IPR001128">
    <property type="entry name" value="Cyt_P450"/>
</dbReference>
<evidence type="ECO:0000256" key="3">
    <source>
        <dbReference type="ARBA" id="ARBA00010617"/>
    </source>
</evidence>
<dbReference type="SUPFAM" id="SSF48264">
    <property type="entry name" value="Cytochrome P450"/>
    <property type="match status" value="1"/>
</dbReference>
<protein>
    <submittedName>
        <fullName evidence="10">High nitrogen upregulated cytochrome P450 monooxygenase 2</fullName>
    </submittedName>
</protein>
<evidence type="ECO:0000313" key="11">
    <source>
        <dbReference type="Proteomes" id="UP001201163"/>
    </source>
</evidence>
<dbReference type="Gene3D" id="1.10.630.10">
    <property type="entry name" value="Cytochrome P450"/>
    <property type="match status" value="1"/>
</dbReference>